<dbReference type="EMBL" id="CP003742">
    <property type="protein sequence ID" value="AGI74148.1"/>
    <property type="molecule type" value="Genomic_DNA"/>
</dbReference>
<dbReference type="InterPro" id="IPR032874">
    <property type="entry name" value="DDE_dom"/>
</dbReference>
<dbReference type="eggNOG" id="COG3316">
    <property type="taxonomic scope" value="Bacteria"/>
</dbReference>
<dbReference type="PANTHER" id="PTHR35528">
    <property type="entry name" value="BLL1675 PROTEIN"/>
    <property type="match status" value="1"/>
</dbReference>
<sequence>MVDFKGAHYPKGVIVHAVFFYVRYAVSYRDLEEILAERGVSVDHATLNRWVVRYSPLIAAKAQAKKRPAAVSWRMDETYIKVKGKWTHYYRAIDQFGKTLDFMLSEHRDEAAAAAFFTRAIGNNGFPDRVVIDKSGANLAGLQNMNCLLILNGWFWLIEVLQVKYLHNIIEQITVPSRS</sequence>
<dbReference type="InterPro" id="IPR036397">
    <property type="entry name" value="RNaseH_sf"/>
</dbReference>
<dbReference type="NCBIfam" id="NF033587">
    <property type="entry name" value="transpos_IS6"/>
    <property type="match status" value="1"/>
</dbReference>
<organism evidence="6 7">
    <name type="scientific">Octadecabacter arcticus 238</name>
    <dbReference type="NCBI Taxonomy" id="391616"/>
    <lineage>
        <taxon>Bacteria</taxon>
        <taxon>Pseudomonadati</taxon>
        <taxon>Pseudomonadota</taxon>
        <taxon>Alphaproteobacteria</taxon>
        <taxon>Rhodobacterales</taxon>
        <taxon>Roseobacteraceae</taxon>
        <taxon>Octadecabacter</taxon>
    </lineage>
</organism>
<evidence type="ECO:0000259" key="5">
    <source>
        <dbReference type="Pfam" id="PF13610"/>
    </source>
</evidence>
<dbReference type="InterPro" id="IPR052183">
    <property type="entry name" value="IS_Transposase"/>
</dbReference>
<dbReference type="STRING" id="391616.OA238_c42410"/>
<gene>
    <name evidence="6" type="ORF">OA238_c42410</name>
</gene>
<keyword evidence="2" id="KW-0815">Transposition</keyword>
<dbReference type="Gene3D" id="3.30.420.10">
    <property type="entry name" value="Ribonuclease H-like superfamily/Ribonuclease H"/>
    <property type="match status" value="1"/>
</dbReference>
<dbReference type="Pfam" id="PF13610">
    <property type="entry name" value="DDE_Tnp_IS240"/>
    <property type="match status" value="1"/>
</dbReference>
<dbReference type="HOGENOM" id="CLU_067322_1_0_5"/>
<dbReference type="GO" id="GO:0003677">
    <property type="term" value="F:DNA binding"/>
    <property type="evidence" value="ECO:0007669"/>
    <property type="project" value="UniProtKB-KW"/>
</dbReference>
<name>M9RQY7_9RHOB</name>
<evidence type="ECO:0000313" key="6">
    <source>
        <dbReference type="EMBL" id="AGI74148.1"/>
    </source>
</evidence>
<dbReference type="OrthoDB" id="4315389at2"/>
<keyword evidence="4" id="KW-0233">DNA recombination</keyword>
<evidence type="ECO:0000256" key="4">
    <source>
        <dbReference type="ARBA" id="ARBA00023172"/>
    </source>
</evidence>
<dbReference type="PANTHER" id="PTHR35528:SF3">
    <property type="entry name" value="BLL1675 PROTEIN"/>
    <property type="match status" value="1"/>
</dbReference>
<dbReference type="AlphaFoldDB" id="M9RQY7"/>
<evidence type="ECO:0000256" key="1">
    <source>
        <dbReference type="ARBA" id="ARBA00002286"/>
    </source>
</evidence>
<protein>
    <submittedName>
        <fullName evidence="6">IS6 family transposase</fullName>
    </submittedName>
</protein>
<reference evidence="6 7" key="1">
    <citation type="journal article" date="2013" name="PLoS ONE">
        <title>Poles Apart: Arctic and Antarctic Octadecabacter strains Share High Genome Plasticity and a New Type of Xanthorhodopsin.</title>
        <authorList>
            <person name="Vollmers J."/>
            <person name="Voget S."/>
            <person name="Dietrich S."/>
            <person name="Gollnow K."/>
            <person name="Smits M."/>
            <person name="Meyer K."/>
            <person name="Brinkhoff T."/>
            <person name="Simon M."/>
            <person name="Daniel R."/>
        </authorList>
    </citation>
    <scope>NUCLEOTIDE SEQUENCE [LARGE SCALE GENOMIC DNA]</scope>
    <source>
        <strain evidence="6 7">238</strain>
    </source>
</reference>
<keyword evidence="7" id="KW-1185">Reference proteome</keyword>
<evidence type="ECO:0000256" key="3">
    <source>
        <dbReference type="ARBA" id="ARBA00023125"/>
    </source>
</evidence>
<dbReference type="GO" id="GO:0032196">
    <property type="term" value="P:transposition"/>
    <property type="evidence" value="ECO:0007669"/>
    <property type="project" value="UniProtKB-KW"/>
</dbReference>
<evidence type="ECO:0000256" key="2">
    <source>
        <dbReference type="ARBA" id="ARBA00022578"/>
    </source>
</evidence>
<dbReference type="Proteomes" id="UP000004688">
    <property type="component" value="Chromosome"/>
</dbReference>
<accession>M9RQY7</accession>
<dbReference type="GO" id="GO:0006310">
    <property type="term" value="P:DNA recombination"/>
    <property type="evidence" value="ECO:0007669"/>
    <property type="project" value="UniProtKB-KW"/>
</dbReference>
<keyword evidence="3" id="KW-0238">DNA-binding</keyword>
<dbReference type="InterPro" id="IPR047930">
    <property type="entry name" value="Transpos_IS6"/>
</dbReference>
<proteinExistence type="predicted"/>
<feature type="domain" description="DDE" evidence="5">
    <location>
        <begin position="71"/>
        <end position="172"/>
    </location>
</feature>
<comment type="function">
    <text evidence="1">Involved in the transposition of the insertion sequence.</text>
</comment>
<evidence type="ECO:0000313" key="7">
    <source>
        <dbReference type="Proteomes" id="UP000004688"/>
    </source>
</evidence>
<dbReference type="KEGG" id="oar:OA238_c42410"/>